<evidence type="ECO:0000313" key="3">
    <source>
        <dbReference type="EMBL" id="MBW48175.1"/>
    </source>
</evidence>
<accession>A0A2M4B546</accession>
<evidence type="ECO:0000256" key="1">
    <source>
        <dbReference type="SAM" id="MobiDB-lite"/>
    </source>
</evidence>
<dbReference type="AlphaFoldDB" id="A0A2M4B546"/>
<protein>
    <submittedName>
        <fullName evidence="3">Putative secreted protein</fullName>
    </submittedName>
</protein>
<feature type="region of interest" description="Disordered" evidence="1">
    <location>
        <begin position="59"/>
        <end position="108"/>
    </location>
</feature>
<reference evidence="3" key="1">
    <citation type="submission" date="2018-01" db="EMBL/GenBank/DDBJ databases">
        <title>An insight into the sialome of Amazonian anophelines.</title>
        <authorList>
            <person name="Ribeiro J.M."/>
            <person name="Scarpassa V."/>
            <person name="Calvo E."/>
        </authorList>
    </citation>
    <scope>NUCLEOTIDE SEQUENCE</scope>
    <source>
        <tissue evidence="3">Salivary glands</tissue>
    </source>
</reference>
<proteinExistence type="predicted"/>
<name>A0A2M4B546_9DIPT</name>
<sequence>MPVLLMLLLRLLPQPPCPSPLPGSVKVVVARAMHLQFHPWFARQPRRNWSLQKRRHLRACANTAPNPSGHDRGSNRSKHDGKSVTDHGVPFGARMKHHQRERVLGRGTVVASDKQTWLTA</sequence>
<evidence type="ECO:0000256" key="2">
    <source>
        <dbReference type="SAM" id="SignalP"/>
    </source>
</evidence>
<dbReference type="EMBL" id="GGFK01014854">
    <property type="protein sequence ID" value="MBW48175.1"/>
    <property type="molecule type" value="Transcribed_RNA"/>
</dbReference>
<organism evidence="3">
    <name type="scientific">Anopheles triannulatus</name>
    <dbReference type="NCBI Taxonomy" id="58253"/>
    <lineage>
        <taxon>Eukaryota</taxon>
        <taxon>Metazoa</taxon>
        <taxon>Ecdysozoa</taxon>
        <taxon>Arthropoda</taxon>
        <taxon>Hexapoda</taxon>
        <taxon>Insecta</taxon>
        <taxon>Pterygota</taxon>
        <taxon>Neoptera</taxon>
        <taxon>Endopterygota</taxon>
        <taxon>Diptera</taxon>
        <taxon>Nematocera</taxon>
        <taxon>Culicoidea</taxon>
        <taxon>Culicidae</taxon>
        <taxon>Anophelinae</taxon>
        <taxon>Anopheles</taxon>
    </lineage>
</organism>
<feature type="signal peptide" evidence="2">
    <location>
        <begin position="1"/>
        <end position="18"/>
    </location>
</feature>
<keyword evidence="2" id="KW-0732">Signal</keyword>
<feature type="compositionally biased region" description="Basic and acidic residues" evidence="1">
    <location>
        <begin position="69"/>
        <end position="85"/>
    </location>
</feature>
<feature type="chain" id="PRO_5014617262" evidence="2">
    <location>
        <begin position="19"/>
        <end position="120"/>
    </location>
</feature>